<protein>
    <recommendedName>
        <fullName evidence="5">Arginine metabolism regulation protein II</fullName>
    </recommendedName>
</protein>
<evidence type="ECO:0000313" key="3">
    <source>
        <dbReference type="EMBL" id="PSK55431.1"/>
    </source>
</evidence>
<evidence type="ECO:0000256" key="2">
    <source>
        <dbReference type="ARBA" id="ARBA00023242"/>
    </source>
</evidence>
<dbReference type="GO" id="GO:0005634">
    <property type="term" value="C:nucleus"/>
    <property type="evidence" value="ECO:0007669"/>
    <property type="project" value="UniProtKB-SubCell"/>
</dbReference>
<dbReference type="STRING" id="40998.A0A2P8A4N9"/>
<evidence type="ECO:0008006" key="5">
    <source>
        <dbReference type="Google" id="ProtNLM"/>
    </source>
</evidence>
<evidence type="ECO:0000313" key="4">
    <source>
        <dbReference type="Proteomes" id="UP000243723"/>
    </source>
</evidence>
<keyword evidence="2" id="KW-0539">Nucleus</keyword>
<comment type="subcellular location">
    <subcellularLocation>
        <location evidence="1">Nucleus</location>
    </subcellularLocation>
</comment>
<gene>
    <name evidence="3" type="ORF">B9Z65_2820</name>
</gene>
<dbReference type="AlphaFoldDB" id="A0A2P8A4N9"/>
<organism evidence="3 4">
    <name type="scientific">Elsinoe australis</name>
    <dbReference type="NCBI Taxonomy" id="40998"/>
    <lineage>
        <taxon>Eukaryota</taxon>
        <taxon>Fungi</taxon>
        <taxon>Dikarya</taxon>
        <taxon>Ascomycota</taxon>
        <taxon>Pezizomycotina</taxon>
        <taxon>Dothideomycetes</taxon>
        <taxon>Dothideomycetidae</taxon>
        <taxon>Myriangiales</taxon>
        <taxon>Elsinoaceae</taxon>
        <taxon>Elsinoe</taxon>
    </lineage>
</organism>
<dbReference type="Proteomes" id="UP000243723">
    <property type="component" value="Unassembled WGS sequence"/>
</dbReference>
<keyword evidence="4" id="KW-1185">Reference proteome</keyword>
<dbReference type="PANTHER" id="PTHR37534:SF46">
    <property type="entry name" value="ZN(II)2CYS6 TRANSCRIPTION FACTOR (EUROFUNG)"/>
    <property type="match status" value="1"/>
</dbReference>
<comment type="caution">
    <text evidence="3">The sequence shown here is derived from an EMBL/GenBank/DDBJ whole genome shotgun (WGS) entry which is preliminary data.</text>
</comment>
<dbReference type="OrthoDB" id="5089701at2759"/>
<dbReference type="Pfam" id="PF11951">
    <property type="entry name" value="Fungal_trans_2"/>
    <property type="match status" value="1"/>
</dbReference>
<dbReference type="PANTHER" id="PTHR37534">
    <property type="entry name" value="TRANSCRIPTIONAL ACTIVATOR PROTEIN UGA3"/>
    <property type="match status" value="1"/>
</dbReference>
<dbReference type="EMBL" id="NHZQ01000067">
    <property type="protein sequence ID" value="PSK55431.1"/>
    <property type="molecule type" value="Genomic_DNA"/>
</dbReference>
<name>A0A2P8A4N9_9PEZI</name>
<proteinExistence type="predicted"/>
<accession>A0A2P8A4N9</accession>
<sequence length="624" mass="70956">MSETLTSEVHPKKALYHLTQLDNECESANPDEQILLQRGPFGAFRVDAGKDISKDLIETPLAVASHHVTSPPTVVPDAPSNEWFSTALSPWSPNKFFGLFDQCDQPQTPLTPLTPFSIDINDFIHDEDRVQEIFDDAPVGTYADVHSNVTTDMELTLPGSFANAHGFNFQMSPIHEPNSVVKAVPQDSVFLLKHYGTIVITLLTPFRHSKTPWHVLFLPHAKQCLAGLTLEESLDHASLSAFYGTLAISALSLGGVSQSQMWLERGMEFKQRAREHTRIMLKTAYDMPKRAKYKSILIALLTMVRISIISGNRDQAECYLLESEKFIRLKGLHVSNKSRKRRLLHHCYAFERFLHESTCMYGMNQNHRRHVRNVVQMSGVRAYGEDSASSFRLPVLRELDREMMEVKSREEGENDLHLEKPGIWTASLYEEIFGCPEEWFQLLSLVIRLGNEKDAGETIEEANAILLHGYHNRAKGIEKRINQLQTNSKDHGGEVSEMLTFMKKGLFIYFYRRIHDVDASFLQPSVVMVRDYLVNRSKGDVDDIQGSFTLSWTAFVAACEAQDPSVQRDFADWFRKAAQQSGLSSFSNTLSMIEKVWAQRESPNGVSRSWLDMIKNDAMLRQHM</sequence>
<reference evidence="3 4" key="1">
    <citation type="submission" date="2017-05" db="EMBL/GenBank/DDBJ databases">
        <title>Draft genome sequence of Elsinoe australis.</title>
        <authorList>
            <person name="Cheng Q."/>
        </authorList>
    </citation>
    <scope>NUCLEOTIDE SEQUENCE [LARGE SCALE GENOMIC DNA]</scope>
    <source>
        <strain evidence="3 4">NL1</strain>
    </source>
</reference>
<evidence type="ECO:0000256" key="1">
    <source>
        <dbReference type="ARBA" id="ARBA00004123"/>
    </source>
</evidence>
<dbReference type="InterPro" id="IPR021858">
    <property type="entry name" value="Fun_TF"/>
</dbReference>